<reference evidence="1" key="1">
    <citation type="submission" date="2019-10" db="EMBL/GenBank/DDBJ databases">
        <authorList>
            <person name="Nor Muhammad N."/>
        </authorList>
    </citation>
    <scope>NUCLEOTIDE SEQUENCE</scope>
</reference>
<dbReference type="EMBL" id="LR729217">
    <property type="protein sequence ID" value="VWP01245.1"/>
    <property type="molecule type" value="Genomic_DNA"/>
</dbReference>
<dbReference type="AlphaFoldDB" id="A0A5K1K5N8"/>
<keyword evidence="1" id="KW-0378">Hydrolase</keyword>
<dbReference type="GO" id="GO:0004722">
    <property type="term" value="F:protein serine/threonine phosphatase activity"/>
    <property type="evidence" value="ECO:0007669"/>
    <property type="project" value="UniProtKB-EC"/>
</dbReference>
<sequence>MNATVHALPVDSEPRLPLDIQLAIVDACPDMRTRLMLVSTHKTLRKWGARLVLQPPSAHVRLYSGPAARSFFMFLLHTLAIALATVEPVGIWNLAILLANVPRLTSLTLYDPEEVLCRHPSLYDAFRRLRTLKTFQVHDAQVMAFKLVSEVASALEYVTIKPRHLHNTSRSLMLEVALGPHKYSLTHVGVTFANGLPGPHPVVFENVRELVVAVCICPGASYYMEAFPKAIYLHVGTSITMATKRDAFMERIRSQNLEAVRASHGGLVDPGDCWPSLKRVRGGLLDLYIFGNSCSVATLLIEGTIKSDWACVPVVVKSHHPAILRLSVTPSLPVDLWEKDWRMMCSVNYLVLQFVVDDQVDLESLTDTAIRAVGSFVHCKYVFLDFKATSDAAHSQLRHLNHPSLRCIVEDRQLGPFQLAVRSPSKTTYWRHCPDLGRKKESRWEVRHMAAKTNFQALYCFPKDHVTDDWV</sequence>
<evidence type="ECO:0000313" key="1">
    <source>
        <dbReference type="EMBL" id="VWP01245.1"/>
    </source>
</evidence>
<gene>
    <name evidence="1" type="primary">O42773</name>
</gene>
<organism evidence="1">
    <name type="scientific">Ganoderma boninense</name>
    <dbReference type="NCBI Taxonomy" id="34458"/>
    <lineage>
        <taxon>Eukaryota</taxon>
        <taxon>Fungi</taxon>
        <taxon>Dikarya</taxon>
        <taxon>Basidiomycota</taxon>
        <taxon>Agaricomycotina</taxon>
        <taxon>Agaricomycetes</taxon>
        <taxon>Polyporales</taxon>
        <taxon>Polyporaceae</taxon>
        <taxon>Ganoderma</taxon>
    </lineage>
</organism>
<dbReference type="EC" id="3.1.3.16" evidence="1"/>
<protein>
    <submittedName>
        <fullName evidence="1">Serine/threonine-protein phosphatase 2B catalytic subunit A1 )</fullName>
        <ecNumber evidence="1">3.1.3.16</ecNumber>
    </submittedName>
</protein>
<name>A0A5K1K5N8_9APHY</name>
<accession>A0A5K1K5N8</accession>
<proteinExistence type="predicted"/>